<dbReference type="GO" id="GO:0004029">
    <property type="term" value="F:aldehyde dehydrogenase (NAD+) activity"/>
    <property type="evidence" value="ECO:0007669"/>
    <property type="project" value="UniProtKB-EC"/>
</dbReference>
<dbReference type="Pfam" id="PF00171">
    <property type="entry name" value="Aldedh"/>
    <property type="match status" value="1"/>
</dbReference>
<dbReference type="Proteomes" id="UP000035642">
    <property type="component" value="Unassembled WGS sequence"/>
</dbReference>
<dbReference type="WBParaSite" id="ACAC_0000598301-mRNA-1">
    <property type="protein sequence ID" value="ACAC_0000598301-mRNA-1"/>
    <property type="gene ID" value="ACAC_0000598301"/>
</dbReference>
<dbReference type="Gene3D" id="3.40.605.10">
    <property type="entry name" value="Aldehyde Dehydrogenase, Chain A, domain 1"/>
    <property type="match status" value="1"/>
</dbReference>
<dbReference type="AlphaFoldDB" id="A0A0K0D7D8"/>
<accession>A0A0K0D7D8</accession>
<dbReference type="SUPFAM" id="SSF53720">
    <property type="entry name" value="ALDH-like"/>
    <property type="match status" value="1"/>
</dbReference>
<comment type="similarity">
    <text evidence="1">Belongs to the aldehyde dehydrogenase family.</text>
</comment>
<evidence type="ECO:0000256" key="3">
    <source>
        <dbReference type="ARBA" id="ARBA00023027"/>
    </source>
</evidence>
<dbReference type="InterPro" id="IPR015590">
    <property type="entry name" value="Aldehyde_DH_dom"/>
</dbReference>
<dbReference type="FunFam" id="3.40.605.10:FF:000029">
    <property type="entry name" value="Aldehyde dehydrogenase, mitochondrial"/>
    <property type="match status" value="1"/>
</dbReference>
<evidence type="ECO:0000256" key="4">
    <source>
        <dbReference type="ARBA" id="ARBA00024226"/>
    </source>
</evidence>
<proteinExistence type="inferred from homology"/>
<keyword evidence="2" id="KW-0560">Oxidoreductase</keyword>
<dbReference type="InterPro" id="IPR016162">
    <property type="entry name" value="Ald_DH_N"/>
</dbReference>
<dbReference type="EC" id="1.2.1.3" evidence="4"/>
<evidence type="ECO:0000256" key="2">
    <source>
        <dbReference type="ARBA" id="ARBA00023002"/>
    </source>
</evidence>
<dbReference type="STRING" id="6313.A0A0K0D7D8"/>
<protein>
    <recommendedName>
        <fullName evidence="4">aldehyde dehydrogenase (NAD(+))</fullName>
        <ecNumber evidence="4">1.2.1.3</ecNumber>
    </recommendedName>
</protein>
<keyword evidence="6" id="KW-1185">Reference proteome</keyword>
<dbReference type="PANTHER" id="PTHR11699">
    <property type="entry name" value="ALDEHYDE DEHYDROGENASE-RELATED"/>
    <property type="match status" value="1"/>
</dbReference>
<keyword evidence="3" id="KW-0520">NAD</keyword>
<evidence type="ECO:0000256" key="1">
    <source>
        <dbReference type="ARBA" id="ARBA00009986"/>
    </source>
</evidence>
<evidence type="ECO:0000313" key="6">
    <source>
        <dbReference type="Proteomes" id="UP000035642"/>
    </source>
</evidence>
<dbReference type="InterPro" id="IPR016161">
    <property type="entry name" value="Ald_DH/histidinol_DH"/>
</dbReference>
<reference evidence="6" key="1">
    <citation type="submission" date="2012-09" db="EMBL/GenBank/DDBJ databases">
        <authorList>
            <person name="Martin A.A."/>
        </authorList>
    </citation>
    <scope>NUCLEOTIDE SEQUENCE</scope>
</reference>
<feature type="domain" description="Aldehyde dehydrogenase" evidence="5">
    <location>
        <begin position="31"/>
        <end position="132"/>
    </location>
</feature>
<evidence type="ECO:0000313" key="7">
    <source>
        <dbReference type="WBParaSite" id="ACAC_0000598301-mRNA-1"/>
    </source>
</evidence>
<sequence>MQFLILQRRYNTLRWNRYPVDSFQLFINNEWVDAVSKKTFETFNPATGALITNVAEGDVADVDKAVKAASDAFRLGSPWRRMDAAERGNLLNRLADLMERDRVILASLETLDNGKPYSVAYTADLPLSIACLR</sequence>
<name>A0A0K0D7D8_ANGCA</name>
<reference evidence="7" key="2">
    <citation type="submission" date="2017-02" db="UniProtKB">
        <authorList>
            <consortium name="WormBaseParasite"/>
        </authorList>
    </citation>
    <scope>IDENTIFICATION</scope>
</reference>
<organism evidence="6 7">
    <name type="scientific">Angiostrongylus cantonensis</name>
    <name type="common">Rat lungworm</name>
    <dbReference type="NCBI Taxonomy" id="6313"/>
    <lineage>
        <taxon>Eukaryota</taxon>
        <taxon>Metazoa</taxon>
        <taxon>Ecdysozoa</taxon>
        <taxon>Nematoda</taxon>
        <taxon>Chromadorea</taxon>
        <taxon>Rhabditida</taxon>
        <taxon>Rhabditina</taxon>
        <taxon>Rhabditomorpha</taxon>
        <taxon>Strongyloidea</taxon>
        <taxon>Metastrongylidae</taxon>
        <taxon>Angiostrongylus</taxon>
    </lineage>
</organism>
<evidence type="ECO:0000259" key="5">
    <source>
        <dbReference type="Pfam" id="PF00171"/>
    </source>
</evidence>